<accession>A0A2X2CBG0</accession>
<reference evidence="2 6" key="3">
    <citation type="submission" date="2020-11" db="EMBL/GenBank/DDBJ databases">
        <title>Enhanced detection system for hospital associated transmission using whole genome sequencing surveillance.</title>
        <authorList>
            <person name="Harrison L.H."/>
            <person name="Van Tyne D."/>
            <person name="Marsh J.W."/>
            <person name="Griffith M.P."/>
            <person name="Snyder D.J."/>
            <person name="Cooper V.S."/>
            <person name="Mustapha M."/>
        </authorList>
    </citation>
    <scope>NUCLEOTIDE SEQUENCE [LARGE SCALE GENOMIC DNA]</scope>
    <source>
        <strain evidence="2 6">PSB00013</strain>
    </source>
</reference>
<dbReference type="RefSeq" id="WP_010797995.1">
    <property type="nucleotide sequence ID" value="NZ_CP044086.1"/>
</dbReference>
<dbReference type="EMBL" id="JADMCD010000003">
    <property type="protein sequence ID" value="MBF8640554.1"/>
    <property type="molecule type" value="Genomic_DNA"/>
</dbReference>
<name>A0A2X2CBG0_PSELU</name>
<keyword evidence="5" id="KW-1185">Reference proteome</keyword>
<organism evidence="3 4">
    <name type="scientific">Pseudomonas luteola</name>
    <dbReference type="NCBI Taxonomy" id="47886"/>
    <lineage>
        <taxon>Bacteria</taxon>
        <taxon>Pseudomonadati</taxon>
        <taxon>Pseudomonadota</taxon>
        <taxon>Gammaproteobacteria</taxon>
        <taxon>Pseudomonadales</taxon>
        <taxon>Pseudomonadaceae</taxon>
        <taxon>Pseudomonas</taxon>
    </lineage>
</organism>
<reference evidence="1 5" key="2">
    <citation type="submission" date="2020-10" db="EMBL/GenBank/DDBJ databases">
        <title>Genome sequences of Pseudomonas isolates.</title>
        <authorList>
            <person name="Wessels L."/>
            <person name="Reich F."/>
            <person name="Hammerl J."/>
        </authorList>
    </citation>
    <scope>NUCLEOTIDE SEQUENCE [LARGE SCALE GENOMIC DNA]</scope>
    <source>
        <strain evidence="1 5">20-MO00624-0</strain>
    </source>
</reference>
<evidence type="ECO:0000313" key="1">
    <source>
        <dbReference type="EMBL" id="MBF8640554.1"/>
    </source>
</evidence>
<sequence>MSTWVLLVVTLLNTTNPHTDKGSSPMVAMQEFNSQKTCMDARTQLIKMNPSISASCVLK</sequence>
<evidence type="ECO:0000313" key="3">
    <source>
        <dbReference type="EMBL" id="SPZ05902.1"/>
    </source>
</evidence>
<protein>
    <recommendedName>
        <fullName evidence="7">Secreted protein</fullName>
    </recommendedName>
</protein>
<dbReference type="GeneID" id="300267637"/>
<dbReference type="Proteomes" id="UP000638986">
    <property type="component" value="Unassembled WGS sequence"/>
</dbReference>
<dbReference type="EMBL" id="JADTXM010000001">
    <property type="protein sequence ID" value="MBH3437163.1"/>
    <property type="molecule type" value="Genomic_DNA"/>
</dbReference>
<evidence type="ECO:0000313" key="2">
    <source>
        <dbReference type="EMBL" id="MBH3437163.1"/>
    </source>
</evidence>
<dbReference type="AlphaFoldDB" id="A0A2X2CBG0"/>
<reference evidence="3 4" key="1">
    <citation type="submission" date="2018-06" db="EMBL/GenBank/DDBJ databases">
        <authorList>
            <consortium name="Pathogen Informatics"/>
            <person name="Doyle S."/>
        </authorList>
    </citation>
    <scope>NUCLEOTIDE SEQUENCE [LARGE SCALE GENOMIC DNA]</scope>
    <source>
        <strain evidence="3 4">NCTC11842</strain>
    </source>
</reference>
<evidence type="ECO:0000313" key="4">
    <source>
        <dbReference type="Proteomes" id="UP000250443"/>
    </source>
</evidence>
<dbReference type="Proteomes" id="UP000250443">
    <property type="component" value="Unassembled WGS sequence"/>
</dbReference>
<dbReference type="Proteomes" id="UP000626180">
    <property type="component" value="Unassembled WGS sequence"/>
</dbReference>
<evidence type="ECO:0008006" key="7">
    <source>
        <dbReference type="Google" id="ProtNLM"/>
    </source>
</evidence>
<proteinExistence type="predicted"/>
<evidence type="ECO:0000313" key="5">
    <source>
        <dbReference type="Proteomes" id="UP000626180"/>
    </source>
</evidence>
<dbReference type="EMBL" id="UAUF01000011">
    <property type="protein sequence ID" value="SPZ05902.1"/>
    <property type="molecule type" value="Genomic_DNA"/>
</dbReference>
<evidence type="ECO:0000313" key="6">
    <source>
        <dbReference type="Proteomes" id="UP000638986"/>
    </source>
</evidence>
<gene>
    <name evidence="2" type="ORF">I5Q09_00520</name>
    <name evidence="1" type="ORF">IRZ65_07660</name>
    <name evidence="3" type="ORF">NCTC11842_01832</name>
</gene>